<evidence type="ECO:0000256" key="2">
    <source>
        <dbReference type="ARBA" id="ARBA00023125"/>
    </source>
</evidence>
<dbReference type="InterPro" id="IPR036390">
    <property type="entry name" value="WH_DNA-bd_sf"/>
</dbReference>
<dbReference type="Pfam" id="PF13545">
    <property type="entry name" value="HTH_Crp_2"/>
    <property type="match status" value="1"/>
</dbReference>
<dbReference type="PROSITE" id="PS51063">
    <property type="entry name" value="HTH_CRP_2"/>
    <property type="match status" value="1"/>
</dbReference>
<dbReference type="Pfam" id="PF00027">
    <property type="entry name" value="cNMP_binding"/>
    <property type="match status" value="1"/>
</dbReference>
<dbReference type="SUPFAM" id="SSF46785">
    <property type="entry name" value="Winged helix' DNA-binding domain"/>
    <property type="match status" value="1"/>
</dbReference>
<dbReference type="Gene3D" id="2.60.120.10">
    <property type="entry name" value="Jelly Rolls"/>
    <property type="match status" value="1"/>
</dbReference>
<comment type="caution">
    <text evidence="6">The sequence shown here is derived from an EMBL/GenBank/DDBJ whole genome shotgun (WGS) entry which is preliminary data.</text>
</comment>
<dbReference type="InterPro" id="IPR014710">
    <property type="entry name" value="RmlC-like_jellyroll"/>
</dbReference>
<dbReference type="PANTHER" id="PTHR24567:SF74">
    <property type="entry name" value="HTH-TYPE TRANSCRIPTIONAL REGULATOR ARCR"/>
    <property type="match status" value="1"/>
</dbReference>
<feature type="domain" description="HTH crp-type" evidence="5">
    <location>
        <begin position="140"/>
        <end position="210"/>
    </location>
</feature>
<keyword evidence="7" id="KW-1185">Reference proteome</keyword>
<keyword evidence="2" id="KW-0238">DNA-binding</keyword>
<dbReference type="PROSITE" id="PS50042">
    <property type="entry name" value="CNMP_BINDING_3"/>
    <property type="match status" value="1"/>
</dbReference>
<feature type="domain" description="Cyclic nucleotide-binding" evidence="4">
    <location>
        <begin position="18"/>
        <end position="110"/>
    </location>
</feature>
<evidence type="ECO:0000259" key="4">
    <source>
        <dbReference type="PROSITE" id="PS50042"/>
    </source>
</evidence>
<proteinExistence type="predicted"/>
<name>A0ABR6BNP2_9PSEU</name>
<gene>
    <name evidence="6" type="ORF">BC739_005722</name>
</gene>
<evidence type="ECO:0000256" key="3">
    <source>
        <dbReference type="ARBA" id="ARBA00023163"/>
    </source>
</evidence>
<dbReference type="Proteomes" id="UP000517916">
    <property type="component" value="Unassembled WGS sequence"/>
</dbReference>
<evidence type="ECO:0000256" key="1">
    <source>
        <dbReference type="ARBA" id="ARBA00023015"/>
    </source>
</evidence>
<dbReference type="RefSeq" id="WP_318296660.1">
    <property type="nucleotide sequence ID" value="NZ_BAAABQ010000073.1"/>
</dbReference>
<dbReference type="PANTHER" id="PTHR24567">
    <property type="entry name" value="CRP FAMILY TRANSCRIPTIONAL REGULATORY PROTEIN"/>
    <property type="match status" value="1"/>
</dbReference>
<keyword evidence="1" id="KW-0805">Transcription regulation</keyword>
<evidence type="ECO:0000259" key="5">
    <source>
        <dbReference type="PROSITE" id="PS51063"/>
    </source>
</evidence>
<dbReference type="InterPro" id="IPR018490">
    <property type="entry name" value="cNMP-bd_dom_sf"/>
</dbReference>
<sequence>MAQHRGFRAMVTVQDWDRLLAAGQVRRFGQGEELLRQGAVGDHVLVLTVGRVKVLRAHENGSQLLVALRAAGDLVGEMASRGRGVRSATVVALEPCTAHVVPAAEFTPLLTRHNLYSPFTDYLTSKLYESVPYGVHLVHFRPAQQLARLLSEVVALAGSEVADPLRIPFSQEALASALGMARSTVSEAIAALRRDGVLTPGPALSVADPDRLAEHTSHTM</sequence>
<dbReference type="SMART" id="SM00419">
    <property type="entry name" value="HTH_CRP"/>
    <property type="match status" value="1"/>
</dbReference>
<dbReference type="InterPro" id="IPR050397">
    <property type="entry name" value="Env_Response_Regulators"/>
</dbReference>
<evidence type="ECO:0000313" key="6">
    <source>
        <dbReference type="EMBL" id="MBA8928505.1"/>
    </source>
</evidence>
<dbReference type="InterPro" id="IPR012318">
    <property type="entry name" value="HTH_CRP"/>
</dbReference>
<dbReference type="EMBL" id="JACJID010000004">
    <property type="protein sequence ID" value="MBA8928505.1"/>
    <property type="molecule type" value="Genomic_DNA"/>
</dbReference>
<evidence type="ECO:0000313" key="7">
    <source>
        <dbReference type="Proteomes" id="UP000517916"/>
    </source>
</evidence>
<reference evidence="6 7" key="1">
    <citation type="submission" date="2020-08" db="EMBL/GenBank/DDBJ databases">
        <title>Genomic Encyclopedia of Archaeal and Bacterial Type Strains, Phase II (KMG-II): from individual species to whole genera.</title>
        <authorList>
            <person name="Goeker M."/>
        </authorList>
    </citation>
    <scope>NUCLEOTIDE SEQUENCE [LARGE SCALE GENOMIC DNA]</scope>
    <source>
        <strain evidence="6 7">DSM 43850</strain>
    </source>
</reference>
<dbReference type="CDD" id="cd00038">
    <property type="entry name" value="CAP_ED"/>
    <property type="match status" value="1"/>
</dbReference>
<organism evidence="6 7">
    <name type="scientific">Kutzneria viridogrisea</name>
    <dbReference type="NCBI Taxonomy" id="47990"/>
    <lineage>
        <taxon>Bacteria</taxon>
        <taxon>Bacillati</taxon>
        <taxon>Actinomycetota</taxon>
        <taxon>Actinomycetes</taxon>
        <taxon>Pseudonocardiales</taxon>
        <taxon>Pseudonocardiaceae</taxon>
        <taxon>Kutzneria</taxon>
    </lineage>
</organism>
<dbReference type="SMART" id="SM00100">
    <property type="entry name" value="cNMP"/>
    <property type="match status" value="1"/>
</dbReference>
<dbReference type="InterPro" id="IPR000595">
    <property type="entry name" value="cNMP-bd_dom"/>
</dbReference>
<keyword evidence="3" id="KW-0804">Transcription</keyword>
<accession>A0ABR6BNP2</accession>
<protein>
    <submittedName>
        <fullName evidence="6">CRP-like cAMP-binding protein</fullName>
    </submittedName>
</protein>
<dbReference type="SUPFAM" id="SSF51206">
    <property type="entry name" value="cAMP-binding domain-like"/>
    <property type="match status" value="1"/>
</dbReference>